<reference evidence="1 2" key="1">
    <citation type="submission" date="2014-11" db="EMBL/GenBank/DDBJ databases">
        <authorList>
            <person name="Diene M.Seydina."/>
        </authorList>
    </citation>
    <scope>NUCLEOTIDE SEQUENCE [LARGE SCALE GENOMIC DNA]</scope>
    <source>
        <strain evidence="1 2">Neisseria meningitidis CHUV</strain>
    </source>
</reference>
<evidence type="ECO:0000313" key="1">
    <source>
        <dbReference type="EMBL" id="CRY98928.1"/>
    </source>
</evidence>
<evidence type="ECO:0000313" key="2">
    <source>
        <dbReference type="Proteomes" id="UP000182715"/>
    </source>
</evidence>
<sequence>MLIHYKIPRVRHAPRSAMIGAVSFESAHRDECPRAVPIPICRLFRIGCRREMTDGCRNGGRREWEEMTD</sequence>
<dbReference type="EMBL" id="CVTF01000029">
    <property type="protein sequence ID" value="CRY98928.1"/>
    <property type="molecule type" value="Genomic_DNA"/>
</dbReference>
<dbReference type="AlphaFoldDB" id="A0A0H5QTE2"/>
<accession>A0A0H5QTE2</accession>
<proteinExistence type="predicted"/>
<dbReference type="Proteomes" id="UP000182715">
    <property type="component" value="Unassembled WGS sequence"/>
</dbReference>
<name>A0A0H5QTE2_NEIMI</name>
<organism evidence="1 2">
    <name type="scientific">Neisseria meningitidis serogroup B</name>
    <dbReference type="NCBI Taxonomy" id="491"/>
    <lineage>
        <taxon>Bacteria</taxon>
        <taxon>Pseudomonadati</taxon>
        <taxon>Pseudomonadota</taxon>
        <taxon>Betaproteobacteria</taxon>
        <taxon>Neisseriales</taxon>
        <taxon>Neisseriaceae</taxon>
        <taxon>Neisseria</taxon>
    </lineage>
</organism>
<protein>
    <submittedName>
        <fullName evidence="1">Uncharacterized protein</fullName>
    </submittedName>
</protein>